<feature type="compositionally biased region" description="Basic and acidic residues" evidence="1">
    <location>
        <begin position="1"/>
        <end position="10"/>
    </location>
</feature>
<evidence type="ECO:0000313" key="3">
    <source>
        <dbReference type="Proteomes" id="UP000324800"/>
    </source>
</evidence>
<sequence length="90" mass="10562">MIEQTTDKPTHQSPYQSKPSIKQDNLKYIDEALYSDIEGEPLSRFTYGEIQQMRRQQDEKNNKCKADPSMVILDQDIFKQVIHKANMNDN</sequence>
<name>A0A5J4TNY6_9EUKA</name>
<protein>
    <submittedName>
        <fullName evidence="2">Uncharacterized protein</fullName>
    </submittedName>
</protein>
<organism evidence="2 3">
    <name type="scientific">Streblomastix strix</name>
    <dbReference type="NCBI Taxonomy" id="222440"/>
    <lineage>
        <taxon>Eukaryota</taxon>
        <taxon>Metamonada</taxon>
        <taxon>Preaxostyla</taxon>
        <taxon>Oxymonadida</taxon>
        <taxon>Streblomastigidae</taxon>
        <taxon>Streblomastix</taxon>
    </lineage>
</organism>
<accession>A0A5J4TNY6</accession>
<dbReference type="EMBL" id="SNRW01028224">
    <property type="protein sequence ID" value="KAA6359543.1"/>
    <property type="molecule type" value="Genomic_DNA"/>
</dbReference>
<proteinExistence type="predicted"/>
<feature type="region of interest" description="Disordered" evidence="1">
    <location>
        <begin position="1"/>
        <end position="23"/>
    </location>
</feature>
<reference evidence="2 3" key="1">
    <citation type="submission" date="2019-03" db="EMBL/GenBank/DDBJ databases">
        <title>Single cell metagenomics reveals metabolic interactions within the superorganism composed of flagellate Streblomastix strix and complex community of Bacteroidetes bacteria on its surface.</title>
        <authorList>
            <person name="Treitli S.C."/>
            <person name="Kolisko M."/>
            <person name="Husnik F."/>
            <person name="Keeling P."/>
            <person name="Hampl V."/>
        </authorList>
    </citation>
    <scope>NUCLEOTIDE SEQUENCE [LARGE SCALE GENOMIC DNA]</scope>
    <source>
        <strain evidence="2">ST1C</strain>
    </source>
</reference>
<evidence type="ECO:0000313" key="2">
    <source>
        <dbReference type="EMBL" id="KAA6359543.1"/>
    </source>
</evidence>
<gene>
    <name evidence="2" type="ORF">EZS28_044931</name>
</gene>
<comment type="caution">
    <text evidence="2">The sequence shown here is derived from an EMBL/GenBank/DDBJ whole genome shotgun (WGS) entry which is preliminary data.</text>
</comment>
<feature type="compositionally biased region" description="Polar residues" evidence="1">
    <location>
        <begin position="11"/>
        <end position="23"/>
    </location>
</feature>
<dbReference type="Proteomes" id="UP000324800">
    <property type="component" value="Unassembled WGS sequence"/>
</dbReference>
<evidence type="ECO:0000256" key="1">
    <source>
        <dbReference type="SAM" id="MobiDB-lite"/>
    </source>
</evidence>
<dbReference type="AlphaFoldDB" id="A0A5J4TNY6"/>